<dbReference type="Gene3D" id="2.40.170.20">
    <property type="entry name" value="TonB-dependent receptor, beta-barrel domain"/>
    <property type="match status" value="1"/>
</dbReference>
<evidence type="ECO:0000256" key="3">
    <source>
        <dbReference type="ARBA" id="ARBA00022452"/>
    </source>
</evidence>
<evidence type="ECO:0000256" key="5">
    <source>
        <dbReference type="ARBA" id="ARBA00023077"/>
    </source>
</evidence>
<evidence type="ECO:0000256" key="7">
    <source>
        <dbReference type="ARBA" id="ARBA00023237"/>
    </source>
</evidence>
<accession>A0A975HKZ5</accession>
<dbReference type="GO" id="GO:0009279">
    <property type="term" value="C:cell outer membrane"/>
    <property type="evidence" value="ECO:0007669"/>
    <property type="project" value="UniProtKB-SubCell"/>
</dbReference>
<dbReference type="KEGG" id="pxi:J5O05_16950"/>
<keyword evidence="14" id="KW-1185">Reference proteome</keyword>
<name>A0A975HKZ5_9GAMM</name>
<dbReference type="Pfam" id="PF07715">
    <property type="entry name" value="Plug"/>
    <property type="match status" value="1"/>
</dbReference>
<keyword evidence="6 8" id="KW-0472">Membrane</keyword>
<dbReference type="SUPFAM" id="SSF56935">
    <property type="entry name" value="Porins"/>
    <property type="match status" value="1"/>
</dbReference>
<evidence type="ECO:0000256" key="9">
    <source>
        <dbReference type="RuleBase" id="RU003357"/>
    </source>
</evidence>
<keyword evidence="4 8" id="KW-0812">Transmembrane</keyword>
<keyword evidence="3 8" id="KW-1134">Transmembrane beta strand</keyword>
<gene>
    <name evidence="13" type="ORF">J5O05_16950</name>
</gene>
<feature type="chain" id="PRO_5037998272" evidence="10">
    <location>
        <begin position="31"/>
        <end position="937"/>
    </location>
</feature>
<keyword evidence="13" id="KW-0675">Receptor</keyword>
<evidence type="ECO:0000313" key="14">
    <source>
        <dbReference type="Proteomes" id="UP000664904"/>
    </source>
</evidence>
<organism evidence="13 14">
    <name type="scientific">Pseudoalteromonas xiamenensis</name>
    <dbReference type="NCBI Taxonomy" id="882626"/>
    <lineage>
        <taxon>Bacteria</taxon>
        <taxon>Pseudomonadati</taxon>
        <taxon>Pseudomonadota</taxon>
        <taxon>Gammaproteobacteria</taxon>
        <taxon>Alteromonadales</taxon>
        <taxon>Pseudoalteromonadaceae</taxon>
        <taxon>Pseudoalteromonas</taxon>
    </lineage>
</organism>
<dbReference type="PANTHER" id="PTHR47234:SF2">
    <property type="entry name" value="TONB-DEPENDENT RECEPTOR"/>
    <property type="match status" value="1"/>
</dbReference>
<feature type="signal peptide" evidence="10">
    <location>
        <begin position="1"/>
        <end position="30"/>
    </location>
</feature>
<keyword evidence="2 8" id="KW-0813">Transport</keyword>
<feature type="domain" description="TonB-dependent receptor-like beta-barrel" evidence="11">
    <location>
        <begin position="384"/>
        <end position="898"/>
    </location>
</feature>
<evidence type="ECO:0000256" key="8">
    <source>
        <dbReference type="PROSITE-ProRule" id="PRU01360"/>
    </source>
</evidence>
<dbReference type="Pfam" id="PF00593">
    <property type="entry name" value="TonB_dep_Rec_b-barrel"/>
    <property type="match status" value="1"/>
</dbReference>
<dbReference type="InterPro" id="IPR036942">
    <property type="entry name" value="Beta-barrel_TonB_sf"/>
</dbReference>
<evidence type="ECO:0000259" key="12">
    <source>
        <dbReference type="Pfam" id="PF07715"/>
    </source>
</evidence>
<evidence type="ECO:0000256" key="6">
    <source>
        <dbReference type="ARBA" id="ARBA00023136"/>
    </source>
</evidence>
<sequence>MLNNQVSKAVRLALMFGAASASVASMSAFAADEAEKVERIEVTGSSIKGTDLAGALPISVISSDDIKKTGVVSVPELISQIPSMQGFTTPAQSVGGGGAGVATANLRSIGDGYTLVLLNGRRLAPSGSGSSVDLNSIPIAAVERVEVLTDGASALYGSDAIAGVINFILKKEVSETTVSVRTDQPRGGAESYSASITTGFGDYDADGFSLVASLSYDERSALKSTAREFAKTGFLEFEYDGQNYYDINGSSNAIPANAFVDYKTTVDGKEVSKLAQLNPYLAKNGQCADNNATLNSPLCSYDFTSTLEIYPEYDRKSFVLQGEFKVNDDIKAFASALYTDYTTTPRIAPNPTGFINIPLDSVLYTNYVKPYLTEEQAANATRFRATWRALPGGNRSSEYNTETYNTILGLDGVLFDTIDFNTAVVYSKSTRTEDVKNGYFYADKFVDAISSGRVNIFLTPEEFAQDQASIDALEAAQWRHNSDVTVTENLSFDIRASQPIFELPAGDAYIGYGVEYRNNTYALTRSAENVADTQFGDGGGDFDYELERSSYGAFAELQIPILENLSMNAALRYDSIGGVEDNLTSAGKVNEDESDTTYKVSLRYEATEDLVFRASYGTGFKAATMTQIARPLSAWGVTGDNYNCPVPSSDPRAQYCPPDNMQYDVYLLGNKDLKPETSKQHSIGFVYSPSTELSLELDYWKVEIEDMVQTPDEAFMFQNRELFDKFFVVKPDRSDSTSQTLALVQGSINIGKSITAGYDWKVTYRNDFDLGTLKTTVQGTYIDEQEYTVGGVLPFEWATSLGRYGVDNAVVFRNIINIQNVFTHGDFAHTLRWKYKSGWTDAEKSVGVGSIAFPYYNKDGSLASTTIQRDVPSHATVDYKLDYTGIESAIISVGVNNIFDKEPPLSLGDPAGHLVGYEGRYYDQFLRTFYVNAEYTF</sequence>
<evidence type="ECO:0000256" key="1">
    <source>
        <dbReference type="ARBA" id="ARBA00004571"/>
    </source>
</evidence>
<dbReference type="PROSITE" id="PS52016">
    <property type="entry name" value="TONB_DEPENDENT_REC_3"/>
    <property type="match status" value="1"/>
</dbReference>
<dbReference type="PANTHER" id="PTHR47234">
    <property type="match status" value="1"/>
</dbReference>
<dbReference type="AlphaFoldDB" id="A0A975HKZ5"/>
<evidence type="ECO:0000256" key="10">
    <source>
        <dbReference type="SAM" id="SignalP"/>
    </source>
</evidence>
<evidence type="ECO:0000313" key="13">
    <source>
        <dbReference type="EMBL" id="QTH71427.1"/>
    </source>
</evidence>
<dbReference type="InterPro" id="IPR012910">
    <property type="entry name" value="Plug_dom"/>
</dbReference>
<comment type="subcellular location">
    <subcellularLocation>
        <location evidence="1 8">Cell outer membrane</location>
        <topology evidence="1 8">Multi-pass membrane protein</topology>
    </subcellularLocation>
</comment>
<dbReference type="Proteomes" id="UP000664904">
    <property type="component" value="Chromosome"/>
</dbReference>
<keyword evidence="7 8" id="KW-0998">Cell outer membrane</keyword>
<dbReference type="RefSeq" id="WP_208843068.1">
    <property type="nucleotide sequence ID" value="NZ_CP072133.1"/>
</dbReference>
<proteinExistence type="inferred from homology"/>
<dbReference type="InterPro" id="IPR039426">
    <property type="entry name" value="TonB-dep_rcpt-like"/>
</dbReference>
<evidence type="ECO:0000259" key="11">
    <source>
        <dbReference type="Pfam" id="PF00593"/>
    </source>
</evidence>
<keyword evidence="10" id="KW-0732">Signal</keyword>
<evidence type="ECO:0000256" key="2">
    <source>
        <dbReference type="ARBA" id="ARBA00022448"/>
    </source>
</evidence>
<feature type="domain" description="TonB-dependent receptor plug" evidence="12">
    <location>
        <begin position="57"/>
        <end position="164"/>
    </location>
</feature>
<dbReference type="InterPro" id="IPR037066">
    <property type="entry name" value="Plug_dom_sf"/>
</dbReference>
<evidence type="ECO:0000256" key="4">
    <source>
        <dbReference type="ARBA" id="ARBA00022692"/>
    </source>
</evidence>
<reference evidence="13" key="1">
    <citation type="submission" date="2021-03" db="EMBL/GenBank/DDBJ databases">
        <title>Complete Genome of Pseudoalteromonas xiamenensis STKMTI.2, a new potential marine bacterium producing anti-Vibrio compounds.</title>
        <authorList>
            <person name="Handayani D.P."/>
            <person name="Isnansetyo A."/>
            <person name="Istiqomah I."/>
            <person name="Jumina J."/>
        </authorList>
    </citation>
    <scope>NUCLEOTIDE SEQUENCE</scope>
    <source>
        <strain evidence="13">STKMTI.2</strain>
    </source>
</reference>
<comment type="similarity">
    <text evidence="8 9">Belongs to the TonB-dependent receptor family.</text>
</comment>
<protein>
    <submittedName>
        <fullName evidence="13">TonB-dependent receptor</fullName>
    </submittedName>
</protein>
<dbReference type="Gene3D" id="2.170.130.10">
    <property type="entry name" value="TonB-dependent receptor, plug domain"/>
    <property type="match status" value="1"/>
</dbReference>
<dbReference type="EMBL" id="CP072133">
    <property type="protein sequence ID" value="QTH71427.1"/>
    <property type="molecule type" value="Genomic_DNA"/>
</dbReference>
<keyword evidence="5 9" id="KW-0798">TonB box</keyword>
<dbReference type="InterPro" id="IPR000531">
    <property type="entry name" value="Beta-barrel_TonB"/>
</dbReference>